<keyword evidence="2 5" id="KW-0690">Ribosome biogenesis</keyword>
<evidence type="ECO:0000313" key="9">
    <source>
        <dbReference type="Proteomes" id="UP000032740"/>
    </source>
</evidence>
<evidence type="ECO:0000256" key="2">
    <source>
        <dbReference type="ARBA" id="ARBA00022517"/>
    </source>
</evidence>
<dbReference type="InterPro" id="IPR002676">
    <property type="entry name" value="RimM_N"/>
</dbReference>
<evidence type="ECO:0000256" key="3">
    <source>
        <dbReference type="ARBA" id="ARBA00022552"/>
    </source>
</evidence>
<evidence type="ECO:0000259" key="6">
    <source>
        <dbReference type="Pfam" id="PF01782"/>
    </source>
</evidence>
<evidence type="ECO:0000256" key="1">
    <source>
        <dbReference type="ARBA" id="ARBA00022490"/>
    </source>
</evidence>
<dbReference type="Gene3D" id="2.30.30.240">
    <property type="entry name" value="PRC-barrel domain"/>
    <property type="match status" value="1"/>
</dbReference>
<comment type="subcellular location">
    <subcellularLocation>
        <location evidence="5">Cytoplasm</location>
    </subcellularLocation>
</comment>
<keyword evidence="9" id="KW-1185">Reference proteome</keyword>
<dbReference type="PANTHER" id="PTHR33692">
    <property type="entry name" value="RIBOSOME MATURATION FACTOR RIMM"/>
    <property type="match status" value="1"/>
</dbReference>
<comment type="function">
    <text evidence="5">An accessory protein needed during the final step in the assembly of 30S ribosomal subunit, possibly for assembly of the head region. Essential for efficient processing of 16S rRNA. May be needed both before and after RbfA during the maturation of 16S rRNA. It has affinity for free ribosomal 30S subunits but not for 70S ribosomes.</text>
</comment>
<dbReference type="EMBL" id="FO681347">
    <property type="protein sequence ID" value="CCV63829.1"/>
    <property type="molecule type" value="Genomic_DNA"/>
</dbReference>
<dbReference type="SUPFAM" id="SSF50447">
    <property type="entry name" value="Translation proteins"/>
    <property type="match status" value="1"/>
</dbReference>
<dbReference type="GO" id="GO:0006364">
    <property type="term" value="P:rRNA processing"/>
    <property type="evidence" value="ECO:0007669"/>
    <property type="project" value="UniProtKB-UniRule"/>
</dbReference>
<evidence type="ECO:0000259" key="7">
    <source>
        <dbReference type="Pfam" id="PF24986"/>
    </source>
</evidence>
<sequence length="160" mass="18543">MLMMQKIGRVINTHGVRGELKIKPETDFDRFEEGKEVYIKGIKLKIKSIRDQQQMLLIVFENYGSLNDVMTFKGQDVFTDEAYEITEEDTYHFLELIGLKVYTDTNDYVGVVTDVLEVPQGHLLEIKNNDNKNLVPFRKEFVSDVTNDKIIIKPIEGLLK</sequence>
<dbReference type="InterPro" id="IPR036976">
    <property type="entry name" value="RimM_N_sf"/>
</dbReference>
<dbReference type="Pfam" id="PF24986">
    <property type="entry name" value="PRC_RimM"/>
    <property type="match status" value="1"/>
</dbReference>
<dbReference type="GO" id="GO:0043022">
    <property type="term" value="F:ribosome binding"/>
    <property type="evidence" value="ECO:0007669"/>
    <property type="project" value="InterPro"/>
</dbReference>
<feature type="domain" description="RimM N-terminal" evidence="6">
    <location>
        <begin position="7"/>
        <end position="81"/>
    </location>
</feature>
<reference evidence="8 9" key="1">
    <citation type="journal article" date="2013" name="J. Mol. Microbiol. Biotechnol.">
        <title>Analysis of the Complete Genomes of Acholeplasma brassicae , A. palmae and A. laidlawii and Their Comparison to the Obligate Parasites from ' Candidatus Phytoplasma'.</title>
        <authorList>
            <person name="Kube M."/>
            <person name="Siewert C."/>
            <person name="Migdoll A.M."/>
            <person name="Duduk B."/>
            <person name="Holz S."/>
            <person name="Rabus R."/>
            <person name="Seemuller E."/>
            <person name="Mitrovic J."/>
            <person name="Muller I."/>
            <person name="Buttner C."/>
            <person name="Reinhardt R."/>
        </authorList>
    </citation>
    <scope>NUCLEOTIDE SEQUENCE [LARGE SCALE GENOMIC DNA]</scope>
    <source>
        <strain evidence="8 9">J233</strain>
    </source>
</reference>
<dbReference type="InterPro" id="IPR056792">
    <property type="entry name" value="PRC_RimM"/>
</dbReference>
<evidence type="ECO:0000256" key="5">
    <source>
        <dbReference type="HAMAP-Rule" id="MF_00014"/>
    </source>
</evidence>
<dbReference type="GO" id="GO:0005737">
    <property type="term" value="C:cytoplasm"/>
    <property type="evidence" value="ECO:0007669"/>
    <property type="project" value="UniProtKB-SubCell"/>
</dbReference>
<evidence type="ECO:0000256" key="4">
    <source>
        <dbReference type="ARBA" id="ARBA00023186"/>
    </source>
</evidence>
<dbReference type="GO" id="GO:0005840">
    <property type="term" value="C:ribosome"/>
    <property type="evidence" value="ECO:0007669"/>
    <property type="project" value="InterPro"/>
</dbReference>
<dbReference type="InterPro" id="IPR009000">
    <property type="entry name" value="Transl_B-barrel_sf"/>
</dbReference>
<proteinExistence type="inferred from homology"/>
<dbReference type="NCBIfam" id="TIGR02273">
    <property type="entry name" value="16S_RimM"/>
    <property type="match status" value="1"/>
</dbReference>
<dbReference type="Gene3D" id="2.40.30.60">
    <property type="entry name" value="RimM"/>
    <property type="match status" value="1"/>
</dbReference>
<evidence type="ECO:0000313" key="8">
    <source>
        <dbReference type="EMBL" id="CCV63829.1"/>
    </source>
</evidence>
<gene>
    <name evidence="5 8" type="primary">rimM</name>
    <name evidence="8" type="ORF">BN85402520</name>
</gene>
<name>U4KJU0_ALTPJ</name>
<dbReference type="PANTHER" id="PTHR33692:SF1">
    <property type="entry name" value="RIBOSOME MATURATION FACTOR RIMM"/>
    <property type="match status" value="1"/>
</dbReference>
<dbReference type="KEGG" id="apal:BN85402520"/>
<dbReference type="STRING" id="1318466.BN85402520"/>
<dbReference type="GO" id="GO:0042274">
    <property type="term" value="P:ribosomal small subunit biogenesis"/>
    <property type="evidence" value="ECO:0007669"/>
    <property type="project" value="UniProtKB-UniRule"/>
</dbReference>
<dbReference type="Pfam" id="PF01782">
    <property type="entry name" value="RimM"/>
    <property type="match status" value="1"/>
</dbReference>
<dbReference type="AlphaFoldDB" id="U4KJU0"/>
<comment type="subunit">
    <text evidence="5">Binds ribosomal protein uS19.</text>
</comment>
<keyword evidence="1 5" id="KW-0963">Cytoplasm</keyword>
<keyword evidence="4 5" id="KW-0143">Chaperone</keyword>
<protein>
    <recommendedName>
        <fullName evidence="5">Ribosome maturation factor RimM</fullName>
    </recommendedName>
</protein>
<organism evidence="8 9">
    <name type="scientific">Alteracholeplasma palmae (strain ATCC 49389 / J233)</name>
    <name type="common">Acholeplasma palmae</name>
    <dbReference type="NCBI Taxonomy" id="1318466"/>
    <lineage>
        <taxon>Bacteria</taxon>
        <taxon>Bacillati</taxon>
        <taxon>Mycoplasmatota</taxon>
        <taxon>Mollicutes</taxon>
        <taxon>Acholeplasmatales</taxon>
        <taxon>Acholeplasmataceae</taxon>
        <taxon>Acholeplasma</taxon>
    </lineage>
</organism>
<dbReference type="InterPro" id="IPR011961">
    <property type="entry name" value="RimM"/>
</dbReference>
<dbReference type="Proteomes" id="UP000032740">
    <property type="component" value="Chromosome"/>
</dbReference>
<dbReference type="InterPro" id="IPR011033">
    <property type="entry name" value="PRC_barrel-like_sf"/>
</dbReference>
<feature type="domain" description="Ribosome maturation factor RimM PRC barrel" evidence="7">
    <location>
        <begin position="95"/>
        <end position="146"/>
    </location>
</feature>
<dbReference type="HOGENOM" id="CLU_077636_3_1_14"/>
<comment type="similarity">
    <text evidence="5">Belongs to the RimM family.</text>
</comment>
<dbReference type="HAMAP" id="MF_00014">
    <property type="entry name" value="Ribosome_mat_RimM"/>
    <property type="match status" value="1"/>
</dbReference>
<accession>U4KJU0</accession>
<comment type="domain">
    <text evidence="5">The PRC barrel domain binds ribosomal protein uS19.</text>
</comment>
<keyword evidence="3 5" id="KW-0698">rRNA processing</keyword>
<dbReference type="SUPFAM" id="SSF50346">
    <property type="entry name" value="PRC-barrel domain"/>
    <property type="match status" value="1"/>
</dbReference>